<sequence length="68" mass="7211">MPLLSPVDGDQAARVRQLHLVAAARVAAAHATSAQQVTDIVRVTVDDEVDTRTFAAIVTDCCAGLPRR</sequence>
<evidence type="ECO:0000313" key="1">
    <source>
        <dbReference type="EMBL" id="SFD47326.1"/>
    </source>
</evidence>
<protein>
    <submittedName>
        <fullName evidence="1">Uncharacterized protein</fullName>
    </submittedName>
</protein>
<gene>
    <name evidence="1" type="ORF">SAMN05661030_3456</name>
</gene>
<evidence type="ECO:0000313" key="2">
    <source>
        <dbReference type="Proteomes" id="UP000199022"/>
    </source>
</evidence>
<dbReference type="EMBL" id="FOMD01000004">
    <property type="protein sequence ID" value="SFD47326.1"/>
    <property type="molecule type" value="Genomic_DNA"/>
</dbReference>
<organism evidence="1 2">
    <name type="scientific">Klenkia taihuensis</name>
    <dbReference type="NCBI Taxonomy" id="1225127"/>
    <lineage>
        <taxon>Bacteria</taxon>
        <taxon>Bacillati</taxon>
        <taxon>Actinomycetota</taxon>
        <taxon>Actinomycetes</taxon>
        <taxon>Geodermatophilales</taxon>
        <taxon>Geodermatophilaceae</taxon>
        <taxon>Klenkia</taxon>
    </lineage>
</organism>
<dbReference type="Proteomes" id="UP000199022">
    <property type="component" value="Unassembled WGS sequence"/>
</dbReference>
<dbReference type="AlphaFoldDB" id="A0A1I1SLJ9"/>
<reference evidence="2" key="1">
    <citation type="submission" date="2016-10" db="EMBL/GenBank/DDBJ databases">
        <authorList>
            <person name="Varghese N."/>
            <person name="Submissions S."/>
        </authorList>
    </citation>
    <scope>NUCLEOTIDE SEQUENCE [LARGE SCALE GENOMIC DNA]</scope>
    <source>
        <strain evidence="2">DSM 45962</strain>
    </source>
</reference>
<keyword evidence="2" id="KW-1185">Reference proteome</keyword>
<name>A0A1I1SLJ9_9ACTN</name>
<dbReference type="STRING" id="1225127.SAMN05661030_3456"/>
<proteinExistence type="predicted"/>
<dbReference type="RefSeq" id="WP_091562169.1">
    <property type="nucleotide sequence ID" value="NZ_BNAC01000005.1"/>
</dbReference>
<accession>A0A1I1SLJ9</accession>